<accession>A0A7Z2ZS46</accession>
<dbReference type="Pfam" id="PF00072">
    <property type="entry name" value="Response_reg"/>
    <property type="match status" value="1"/>
</dbReference>
<name>A0A7Z2ZS46_9BURK</name>
<dbReference type="SMART" id="SM00448">
    <property type="entry name" value="REC"/>
    <property type="match status" value="1"/>
</dbReference>
<dbReference type="EMBL" id="CP051685">
    <property type="protein sequence ID" value="QJD99903.1"/>
    <property type="molecule type" value="Genomic_DNA"/>
</dbReference>
<dbReference type="PROSITE" id="PS00676">
    <property type="entry name" value="SIGMA54_INTERACT_2"/>
    <property type="match status" value="1"/>
</dbReference>
<dbReference type="InterPro" id="IPR025943">
    <property type="entry name" value="Sigma_54_int_dom_ATP-bd_2"/>
</dbReference>
<dbReference type="KEGG" id="mfy:HH212_07600"/>
<keyword evidence="4" id="KW-0804">Transcription</keyword>
<protein>
    <submittedName>
        <fullName evidence="8">PEP-CTERM-box response regulator transcription factor</fullName>
    </submittedName>
</protein>
<keyword evidence="1" id="KW-0547">Nucleotide-binding</keyword>
<reference evidence="8 9" key="1">
    <citation type="submission" date="2020-04" db="EMBL/GenBank/DDBJ databases">
        <title>Genome sequencing of novel species.</title>
        <authorList>
            <person name="Heo J."/>
            <person name="Kim S.-J."/>
            <person name="Kim J.-S."/>
            <person name="Hong S.-B."/>
            <person name="Kwon S.-W."/>
        </authorList>
    </citation>
    <scope>NUCLEOTIDE SEQUENCE [LARGE SCALE GENOMIC DNA]</scope>
    <source>
        <strain evidence="8 9">GN2-R2</strain>
    </source>
</reference>
<dbReference type="GO" id="GO:0043565">
    <property type="term" value="F:sequence-specific DNA binding"/>
    <property type="evidence" value="ECO:0007669"/>
    <property type="project" value="InterPro"/>
</dbReference>
<dbReference type="PANTHER" id="PTHR32071:SF113">
    <property type="entry name" value="ALGINATE BIOSYNTHESIS TRANSCRIPTIONAL REGULATORY PROTEIN ALGB"/>
    <property type="match status" value="1"/>
</dbReference>
<dbReference type="GO" id="GO:0005524">
    <property type="term" value="F:ATP binding"/>
    <property type="evidence" value="ECO:0007669"/>
    <property type="project" value="UniProtKB-KW"/>
</dbReference>
<dbReference type="InterPro" id="IPR009057">
    <property type="entry name" value="Homeodomain-like_sf"/>
</dbReference>
<dbReference type="InterPro" id="IPR001789">
    <property type="entry name" value="Sig_transdc_resp-reg_receiver"/>
</dbReference>
<keyword evidence="3" id="KW-0805">Transcription regulation</keyword>
<evidence type="ECO:0000256" key="2">
    <source>
        <dbReference type="ARBA" id="ARBA00022840"/>
    </source>
</evidence>
<dbReference type="Proteomes" id="UP000502415">
    <property type="component" value="Chromosome"/>
</dbReference>
<evidence type="ECO:0000313" key="9">
    <source>
        <dbReference type="Proteomes" id="UP000502415"/>
    </source>
</evidence>
<dbReference type="SUPFAM" id="SSF52172">
    <property type="entry name" value="CheY-like"/>
    <property type="match status" value="1"/>
</dbReference>
<evidence type="ECO:0000313" key="8">
    <source>
        <dbReference type="EMBL" id="QJD99903.1"/>
    </source>
</evidence>
<dbReference type="GO" id="GO:0000160">
    <property type="term" value="P:phosphorelay signal transduction system"/>
    <property type="evidence" value="ECO:0007669"/>
    <property type="project" value="InterPro"/>
</dbReference>
<keyword evidence="5" id="KW-0597">Phosphoprotein</keyword>
<evidence type="ECO:0000259" key="7">
    <source>
        <dbReference type="PROSITE" id="PS50110"/>
    </source>
</evidence>
<dbReference type="CDD" id="cd00009">
    <property type="entry name" value="AAA"/>
    <property type="match status" value="1"/>
</dbReference>
<dbReference type="InterPro" id="IPR014264">
    <property type="entry name" value="PEP-CTERM_resp_reg"/>
</dbReference>
<dbReference type="GO" id="GO:0006355">
    <property type="term" value="P:regulation of DNA-templated transcription"/>
    <property type="evidence" value="ECO:0007669"/>
    <property type="project" value="InterPro"/>
</dbReference>
<keyword evidence="9" id="KW-1185">Reference proteome</keyword>
<dbReference type="InterPro" id="IPR002197">
    <property type="entry name" value="HTH_Fis"/>
</dbReference>
<organism evidence="8 9">
    <name type="scientific">Massilia forsythiae</name>
    <dbReference type="NCBI Taxonomy" id="2728020"/>
    <lineage>
        <taxon>Bacteria</taxon>
        <taxon>Pseudomonadati</taxon>
        <taxon>Pseudomonadota</taxon>
        <taxon>Betaproteobacteria</taxon>
        <taxon>Burkholderiales</taxon>
        <taxon>Oxalobacteraceae</taxon>
        <taxon>Telluria group</taxon>
        <taxon>Massilia</taxon>
    </lineage>
</organism>
<evidence type="ECO:0000256" key="3">
    <source>
        <dbReference type="ARBA" id="ARBA00023015"/>
    </source>
</evidence>
<dbReference type="InterPro" id="IPR025662">
    <property type="entry name" value="Sigma_54_int_dom_ATP-bd_1"/>
</dbReference>
<dbReference type="InterPro" id="IPR011006">
    <property type="entry name" value="CheY-like_superfamily"/>
</dbReference>
<dbReference type="AlphaFoldDB" id="A0A7Z2ZS46"/>
<evidence type="ECO:0000256" key="1">
    <source>
        <dbReference type="ARBA" id="ARBA00022741"/>
    </source>
</evidence>
<dbReference type="PRINTS" id="PR01590">
    <property type="entry name" value="HTHFIS"/>
</dbReference>
<keyword evidence="2" id="KW-0067">ATP-binding</keyword>
<evidence type="ECO:0000256" key="5">
    <source>
        <dbReference type="PROSITE-ProRule" id="PRU00169"/>
    </source>
</evidence>
<dbReference type="InterPro" id="IPR058031">
    <property type="entry name" value="AAA_lid_NorR"/>
</dbReference>
<dbReference type="InterPro" id="IPR003593">
    <property type="entry name" value="AAA+_ATPase"/>
</dbReference>
<dbReference type="Pfam" id="PF00158">
    <property type="entry name" value="Sigma54_activat"/>
    <property type="match status" value="1"/>
</dbReference>
<dbReference type="Gene3D" id="3.40.50.300">
    <property type="entry name" value="P-loop containing nucleotide triphosphate hydrolases"/>
    <property type="match status" value="1"/>
</dbReference>
<dbReference type="FunFam" id="3.40.50.300:FF:000006">
    <property type="entry name" value="DNA-binding transcriptional regulator NtrC"/>
    <property type="match status" value="1"/>
</dbReference>
<dbReference type="PROSITE" id="PS50110">
    <property type="entry name" value="RESPONSE_REGULATORY"/>
    <property type="match status" value="1"/>
</dbReference>
<dbReference type="Pfam" id="PF02954">
    <property type="entry name" value="HTH_8"/>
    <property type="match status" value="1"/>
</dbReference>
<dbReference type="PANTHER" id="PTHR32071">
    <property type="entry name" value="TRANSCRIPTIONAL REGULATORY PROTEIN"/>
    <property type="match status" value="1"/>
</dbReference>
<dbReference type="NCBIfam" id="TIGR02915">
    <property type="entry name" value="PEP_resp_reg"/>
    <property type="match status" value="1"/>
</dbReference>
<dbReference type="InterPro" id="IPR002078">
    <property type="entry name" value="Sigma_54_int"/>
</dbReference>
<dbReference type="SMART" id="SM00382">
    <property type="entry name" value="AAA"/>
    <property type="match status" value="1"/>
</dbReference>
<proteinExistence type="predicted"/>
<gene>
    <name evidence="8" type="primary">prsR</name>
    <name evidence="8" type="ORF">HH212_07600</name>
</gene>
<dbReference type="PROSITE" id="PS00675">
    <property type="entry name" value="SIGMA54_INTERACT_1"/>
    <property type="match status" value="1"/>
</dbReference>
<feature type="domain" description="Response regulatory" evidence="7">
    <location>
        <begin position="7"/>
        <end position="124"/>
    </location>
</feature>
<dbReference type="Pfam" id="PF25601">
    <property type="entry name" value="AAA_lid_14"/>
    <property type="match status" value="1"/>
</dbReference>
<dbReference type="Gene3D" id="1.10.8.60">
    <property type="match status" value="1"/>
</dbReference>
<dbReference type="RefSeq" id="WP_169434852.1">
    <property type="nucleotide sequence ID" value="NZ_CP051685.1"/>
</dbReference>
<dbReference type="InterPro" id="IPR027417">
    <property type="entry name" value="P-loop_NTPase"/>
</dbReference>
<evidence type="ECO:0000259" key="6">
    <source>
        <dbReference type="PROSITE" id="PS50045"/>
    </source>
</evidence>
<dbReference type="Gene3D" id="3.40.50.2300">
    <property type="match status" value="1"/>
</dbReference>
<dbReference type="PROSITE" id="PS50045">
    <property type="entry name" value="SIGMA54_INTERACT_4"/>
    <property type="match status" value="1"/>
</dbReference>
<feature type="domain" description="Sigma-54 factor interaction" evidence="6">
    <location>
        <begin position="148"/>
        <end position="377"/>
    </location>
</feature>
<dbReference type="SUPFAM" id="SSF52540">
    <property type="entry name" value="P-loop containing nucleoside triphosphate hydrolases"/>
    <property type="match status" value="1"/>
</dbReference>
<dbReference type="SUPFAM" id="SSF46689">
    <property type="entry name" value="Homeodomain-like"/>
    <property type="match status" value="1"/>
</dbReference>
<feature type="modified residue" description="4-aspartylphosphate" evidence="5">
    <location>
        <position position="54"/>
    </location>
</feature>
<evidence type="ECO:0000256" key="4">
    <source>
        <dbReference type="ARBA" id="ARBA00023163"/>
    </source>
</evidence>
<dbReference type="Gene3D" id="1.10.10.60">
    <property type="entry name" value="Homeodomain-like"/>
    <property type="match status" value="1"/>
</dbReference>
<sequence length="453" mass="49868">MTQSKPKLLIIEDDPGLQKQLRWSLDAYDVVVAGDREAALAQVRRHEPAVCTMDLGLPPDPDGSTEGLATLQQILALAPDTRVIVLTGNQDHANAVKAIGMGAYDFHQKPVDAEVLNLVIQRAFYLHDLQQQNRRMQQSQADSPLSGVISRDPGMLKVCRTVEKVAPTSASVMLLGESGTGKEVLARAVHALSPRAKERFMAINCAAIPENLLESELFGYEKGAFTGAAKQTKGKVELAHGGTFFLDEVGDLPMALQAKLLRFLQERVIERIGGHEEIPVDVRIVCATHQKLKELCTQGRFREDLYYRLSEIVVNIPPMRLREGDAALLAHHFKNKFCAQESRSSLHFAPDALAAIEAYAWPGNVREMENCIKRAVIMADGNTIVADDLGLPETGAEESPLNLRQVRDEAEYKAIVKALARVDGNIVKASEMLGISRPTMYDLMNRHAIKVNA</sequence>